<evidence type="ECO:0000313" key="2">
    <source>
        <dbReference type="Proteomes" id="UP000570517"/>
    </source>
</evidence>
<dbReference type="EMBL" id="JABFYL010000014">
    <property type="protein sequence ID" value="NVN49311.1"/>
    <property type="molecule type" value="Genomic_DNA"/>
</dbReference>
<protein>
    <submittedName>
        <fullName evidence="1">Uncharacterized protein</fullName>
    </submittedName>
</protein>
<accession>A0A850PFT7</accession>
<keyword evidence="2" id="KW-1185">Reference proteome</keyword>
<dbReference type="AlphaFoldDB" id="A0A850PFT7"/>
<dbReference type="Proteomes" id="UP000570517">
    <property type="component" value="Unassembled WGS sequence"/>
</dbReference>
<dbReference type="RefSeq" id="WP_178357697.1">
    <property type="nucleotide sequence ID" value="NZ_JABFYL010000014.1"/>
</dbReference>
<sequence>MPSTPLPVVLATLALRRRLKQLADKLVPPQIAMLDLGEGVGSVQIAAAIAELGIADVLASGPMSRRRLPPGSSVMKRPHTVCSGVPSRATCARWTTGPVR</sequence>
<evidence type="ECO:0000313" key="1">
    <source>
        <dbReference type="EMBL" id="NVN49311.1"/>
    </source>
</evidence>
<organism evidence="1 2">
    <name type="scientific">Mycolicibacterium hippocampi</name>
    <dbReference type="NCBI Taxonomy" id="659824"/>
    <lineage>
        <taxon>Bacteria</taxon>
        <taxon>Bacillati</taxon>
        <taxon>Actinomycetota</taxon>
        <taxon>Actinomycetes</taxon>
        <taxon>Mycobacteriales</taxon>
        <taxon>Mycobacteriaceae</taxon>
        <taxon>Mycolicibacterium</taxon>
    </lineage>
</organism>
<comment type="caution">
    <text evidence="1">The sequence shown here is derived from an EMBL/GenBank/DDBJ whole genome shotgun (WGS) entry which is preliminary data.</text>
</comment>
<gene>
    <name evidence="1" type="ORF">HLY00_416</name>
</gene>
<name>A0A850PFT7_9MYCO</name>
<reference evidence="1 2" key="1">
    <citation type="submission" date="2020-05" db="EMBL/GenBank/DDBJ databases">
        <title>Draft genome sequence of Mycobacterium hippocampi DL, isolated from European seabass, Dicentrarchus labrax, reared in fish farms.</title>
        <authorList>
            <person name="Stathopoulou P."/>
            <person name="Asimakis E."/>
            <person name="Tzokas K."/>
            <person name="Batargias C."/>
            <person name="Tsiamis G."/>
        </authorList>
    </citation>
    <scope>NUCLEOTIDE SEQUENCE [LARGE SCALE GENOMIC DNA]</scope>
    <source>
        <strain evidence="1 2">DL</strain>
    </source>
</reference>
<proteinExistence type="predicted"/>